<gene>
    <name evidence="1" type="ORF">KPL71_014909</name>
</gene>
<evidence type="ECO:0000313" key="2">
    <source>
        <dbReference type="Proteomes" id="UP000829398"/>
    </source>
</evidence>
<name>A0ACB8KEW8_CITSI</name>
<reference evidence="2" key="1">
    <citation type="journal article" date="2023" name="Hortic. Res.">
        <title>A chromosome-level phased genome enabling allele-level studies in sweet orange: a case study on citrus Huanglongbing tolerance.</title>
        <authorList>
            <person name="Wu B."/>
            <person name="Yu Q."/>
            <person name="Deng Z."/>
            <person name="Duan Y."/>
            <person name="Luo F."/>
            <person name="Gmitter F. Jr."/>
        </authorList>
    </citation>
    <scope>NUCLEOTIDE SEQUENCE [LARGE SCALE GENOMIC DNA]</scope>
    <source>
        <strain evidence="2">cv. Valencia</strain>
    </source>
</reference>
<evidence type="ECO:0000313" key="1">
    <source>
        <dbReference type="EMBL" id="KAH9752947.1"/>
    </source>
</evidence>
<proteinExistence type="predicted"/>
<keyword evidence="2" id="KW-1185">Reference proteome</keyword>
<protein>
    <submittedName>
        <fullName evidence="1">Uncharacterized protein</fullName>
    </submittedName>
</protein>
<accession>A0ACB8KEW8</accession>
<sequence>MSADPTITIVKLSSSILMHPNLIWSSGVLGLVVIGGITTSVADMAFLVQVHLKMLLSNLRKGSLTMSEYFTKLKSVTDGLALVGSPVHDSDLVTHLITSLDQSYYPVVVYIEANMLKMDLSEAYAMLLTHEARLENNKLHDSKETKNNYAANVAQAGNFSKKGNNNNQNNWKAGGNNWNNNSGGRGGFGGGAGKNFAQGTGAACQICFRFNHTAADCRDRFNRNFIPNFPAPAPNHFCNQHQGPRAVFITTSEGAADQGWFLDSGATHHLTNTVQNLSDGKIYFGSNLLTVGNGQGLRITHIGQGEGHSVGSGDSLYKLLSKEESLSSSTSVLPVSHPSSMMSTLSCNNVVTSVQSSNNDFCFKSTFPVTALFRKDIELFSSSESSSNSLSSYSPSISNPSDELQPSSQPVISTHQMVTRAKSGIFKPKTYLTATQDLEPVSVKATLIDTKWKMAMQEEYNALQKNGTWTLVPAETATKLVGNKWVFRVKYNPDGSISKYKARLDAKGFHQTYGVDFFETFSPVVKPCTVRIVLSLAVMHCWPVRQLDVNNAFLNGMLTEDVFMPQLEGFISSQFLNHVCKLQKALYGLKQAPRACLLSSEFALKDLGDFNYFLGVEVTPSAEGLHLSQTKYVGDILRKAHMLESKGCNTPISVADKLQKDKGCSFTNPSLYRSIIGSLQYLTLTRPDIAFTVNKLSQFLAAPTILHWQACKRVLRYLQSTSHFRLQFFKSGSPSLIAYSDADWGSDPDDRRSVGGYCVYLGSNLVSWSCKKQNIVSRSSVESEYRAWP</sequence>
<dbReference type="Proteomes" id="UP000829398">
    <property type="component" value="Chromosome 5"/>
</dbReference>
<organism evidence="1 2">
    <name type="scientific">Citrus sinensis</name>
    <name type="common">Sweet orange</name>
    <name type="synonym">Citrus aurantium var. sinensis</name>
    <dbReference type="NCBI Taxonomy" id="2711"/>
    <lineage>
        <taxon>Eukaryota</taxon>
        <taxon>Viridiplantae</taxon>
        <taxon>Streptophyta</taxon>
        <taxon>Embryophyta</taxon>
        <taxon>Tracheophyta</taxon>
        <taxon>Spermatophyta</taxon>
        <taxon>Magnoliopsida</taxon>
        <taxon>eudicotyledons</taxon>
        <taxon>Gunneridae</taxon>
        <taxon>Pentapetalae</taxon>
        <taxon>rosids</taxon>
        <taxon>malvids</taxon>
        <taxon>Sapindales</taxon>
        <taxon>Rutaceae</taxon>
        <taxon>Aurantioideae</taxon>
        <taxon>Citrus</taxon>
    </lineage>
</organism>
<comment type="caution">
    <text evidence="1">The sequence shown here is derived from an EMBL/GenBank/DDBJ whole genome shotgun (WGS) entry which is preliminary data.</text>
</comment>
<dbReference type="EMBL" id="CM039174">
    <property type="protein sequence ID" value="KAH9752947.1"/>
    <property type="molecule type" value="Genomic_DNA"/>
</dbReference>